<name>A0AAD4N9B0_9BILA</name>
<comment type="catalytic activity">
    <reaction evidence="5">
        <text>phosphoethanolamine + S-adenosyl-L-methionine = N-methylethanolamine phosphate + S-adenosyl-L-homocysteine + H(+)</text>
        <dbReference type="Rhea" id="RHEA:20365"/>
        <dbReference type="ChEBI" id="CHEBI:15378"/>
        <dbReference type="ChEBI" id="CHEBI:57781"/>
        <dbReference type="ChEBI" id="CHEBI:57856"/>
        <dbReference type="ChEBI" id="CHEBI:58190"/>
        <dbReference type="ChEBI" id="CHEBI:59789"/>
        <dbReference type="EC" id="2.1.1.103"/>
    </reaction>
    <physiologicalReaction direction="left-to-right" evidence="5">
        <dbReference type="Rhea" id="RHEA:20366"/>
    </physiologicalReaction>
</comment>
<dbReference type="PANTHER" id="PTHR44307">
    <property type="entry name" value="PHOSPHOETHANOLAMINE METHYLTRANSFERASE"/>
    <property type="match status" value="1"/>
</dbReference>
<dbReference type="GO" id="GO:0032259">
    <property type="term" value="P:methylation"/>
    <property type="evidence" value="ECO:0007669"/>
    <property type="project" value="UniProtKB-KW"/>
</dbReference>
<proteinExistence type="predicted"/>
<reference evidence="7" key="1">
    <citation type="submission" date="2022-01" db="EMBL/GenBank/DDBJ databases">
        <title>Genome Sequence Resource for Two Populations of Ditylenchus destructor, the Migratory Endoparasitic Phytonematode.</title>
        <authorList>
            <person name="Zhang H."/>
            <person name="Lin R."/>
            <person name="Xie B."/>
        </authorList>
    </citation>
    <scope>NUCLEOTIDE SEQUENCE</scope>
    <source>
        <strain evidence="7">BazhouSP</strain>
    </source>
</reference>
<dbReference type="Gene3D" id="3.40.50.150">
    <property type="entry name" value="Vaccinia Virus protein VP39"/>
    <property type="match status" value="1"/>
</dbReference>
<evidence type="ECO:0000313" key="7">
    <source>
        <dbReference type="EMBL" id="KAI1720096.1"/>
    </source>
</evidence>
<dbReference type="InterPro" id="IPR041698">
    <property type="entry name" value="Methyltransf_25"/>
</dbReference>
<organism evidence="7 8">
    <name type="scientific">Ditylenchus destructor</name>
    <dbReference type="NCBI Taxonomy" id="166010"/>
    <lineage>
        <taxon>Eukaryota</taxon>
        <taxon>Metazoa</taxon>
        <taxon>Ecdysozoa</taxon>
        <taxon>Nematoda</taxon>
        <taxon>Chromadorea</taxon>
        <taxon>Rhabditida</taxon>
        <taxon>Tylenchina</taxon>
        <taxon>Tylenchomorpha</taxon>
        <taxon>Sphaerularioidea</taxon>
        <taxon>Anguinidae</taxon>
        <taxon>Anguininae</taxon>
        <taxon>Ditylenchus</taxon>
    </lineage>
</organism>
<protein>
    <recommendedName>
        <fullName evidence="4">phosphoethanolamine N-methyltransferase</fullName>
        <ecNumber evidence="4">2.1.1.103</ecNumber>
    </recommendedName>
</protein>
<keyword evidence="3" id="KW-0808">Transferase</keyword>
<dbReference type="PANTHER" id="PTHR44307:SF18">
    <property type="entry name" value="PHOSPHOETHANOLAMINE N-METHYLTRANSFERASE 1"/>
    <property type="match status" value="1"/>
</dbReference>
<gene>
    <name evidence="7" type="ORF">DdX_05469</name>
</gene>
<evidence type="ECO:0000256" key="2">
    <source>
        <dbReference type="ARBA" id="ARBA00005189"/>
    </source>
</evidence>
<keyword evidence="8" id="KW-1185">Reference proteome</keyword>
<accession>A0AAD4N9B0</accession>
<dbReference type="AlphaFoldDB" id="A0AAD4N9B0"/>
<dbReference type="EMBL" id="JAKKPZ010000006">
    <property type="protein sequence ID" value="KAI1720096.1"/>
    <property type="molecule type" value="Genomic_DNA"/>
</dbReference>
<evidence type="ECO:0000313" key="8">
    <source>
        <dbReference type="Proteomes" id="UP001201812"/>
    </source>
</evidence>
<dbReference type="InterPro" id="IPR029063">
    <property type="entry name" value="SAM-dependent_MTases_sf"/>
</dbReference>
<evidence type="ECO:0000259" key="6">
    <source>
        <dbReference type="Pfam" id="PF13649"/>
    </source>
</evidence>
<comment type="pathway">
    <text evidence="1">Phospholipid metabolism; phosphatidylcholine biosynthesis.</text>
</comment>
<sequence>MGGSTIMESVARDVYRNFWNGFSSKADNSSMMLNKDADQLEALDRENILASLPDYAGMDVLDIGAGIGRFTTIFAQRARHVISSDFIEEFIKKNRQLNSHFKNISYQVGDAIGLQLAPSSLDMIFSNWLMMYMSDDEVLQFLSNAIQWLRPGGFIHLRESCSESSTGKATASLHDSKNTNPTRYRFSSSYIQLLQAIRYTDSNGQQWRLNVEWSCSVPTYVKYFNNWRQVHWLARKVQVEENSAVLSEDSDLTELTEADAVDDFLLHKFQKEWPMEQSEWDSLLDGELFVWTDSVFDGLTRIIPKNSTVLSYNPRKIGYHLHVNAHFLAENFNYNVWNVETNPYFYRTSLTKANNSKDQRVHYSWHANLQDTLDFWRNSSHGSPAFDGIISTEFFSELLIKNATDGVKLIKEIIPSGFVVSLECFDGSADTINENGDNNGQKSQLIGKLNKVKHLFKSFKIEDVTEIAHNAQQNYFAEQQQSTPEMLKSLRWVLIEAEI</sequence>
<comment type="pathway">
    <text evidence="2">Lipid metabolism.</text>
</comment>
<dbReference type="CDD" id="cd02440">
    <property type="entry name" value="AdoMet_MTases"/>
    <property type="match status" value="1"/>
</dbReference>
<dbReference type="SUPFAM" id="SSF53335">
    <property type="entry name" value="S-adenosyl-L-methionine-dependent methyltransferases"/>
    <property type="match status" value="1"/>
</dbReference>
<dbReference type="Pfam" id="PF13649">
    <property type="entry name" value="Methyltransf_25"/>
    <property type="match status" value="1"/>
</dbReference>
<evidence type="ECO:0000256" key="5">
    <source>
        <dbReference type="ARBA" id="ARBA00047622"/>
    </source>
</evidence>
<keyword evidence="7" id="KW-0489">Methyltransferase</keyword>
<dbReference type="GO" id="GO:0000234">
    <property type="term" value="F:phosphoethanolamine N-methyltransferase activity"/>
    <property type="evidence" value="ECO:0007669"/>
    <property type="project" value="UniProtKB-EC"/>
</dbReference>
<evidence type="ECO:0000256" key="1">
    <source>
        <dbReference type="ARBA" id="ARBA00004969"/>
    </source>
</evidence>
<dbReference type="EC" id="2.1.1.103" evidence="4"/>
<dbReference type="Proteomes" id="UP001201812">
    <property type="component" value="Unassembled WGS sequence"/>
</dbReference>
<evidence type="ECO:0000256" key="3">
    <source>
        <dbReference type="ARBA" id="ARBA00022679"/>
    </source>
</evidence>
<evidence type="ECO:0000256" key="4">
    <source>
        <dbReference type="ARBA" id="ARBA00035674"/>
    </source>
</evidence>
<comment type="caution">
    <text evidence="7">The sequence shown here is derived from an EMBL/GenBank/DDBJ whole genome shotgun (WGS) entry which is preliminary data.</text>
</comment>
<dbReference type="Gene3D" id="3.40.50.12180">
    <property type="match status" value="1"/>
</dbReference>
<feature type="domain" description="Methyltransferase" evidence="6">
    <location>
        <begin position="60"/>
        <end position="153"/>
    </location>
</feature>